<name>Q6ZAG5_ORYSJ</name>
<evidence type="ECO:0000313" key="3">
    <source>
        <dbReference type="EMBL" id="BAD09780.1"/>
    </source>
</evidence>
<reference evidence="3" key="2">
    <citation type="submission" date="2002-01" db="EMBL/GenBank/DDBJ databases">
        <title>Oryza sativa nipponbare(GA3) genomic DNA, chromosome 8, PAC clone:P0048G02.</title>
        <authorList>
            <person name="Sasaki T."/>
            <person name="Matsumoto T."/>
            <person name="Yamamoto K."/>
        </authorList>
    </citation>
    <scope>NUCLEOTIDE SEQUENCE</scope>
</reference>
<accession>Q6ZAG5</accession>
<evidence type="ECO:0000313" key="4">
    <source>
        <dbReference type="Proteomes" id="UP000000763"/>
    </source>
</evidence>
<dbReference type="Proteomes" id="UP000000763">
    <property type="component" value="Chromosome 8"/>
</dbReference>
<reference evidence="4" key="4">
    <citation type="journal article" date="2008" name="Nucleic Acids Res.">
        <title>The rice annotation project database (RAP-DB): 2008 update.</title>
        <authorList>
            <consortium name="The rice annotation project (RAP)"/>
        </authorList>
    </citation>
    <scope>GENOME REANNOTATION</scope>
    <source>
        <strain evidence="4">cv. Nipponbare</strain>
    </source>
</reference>
<dbReference type="EMBL" id="AP003871">
    <property type="protein sequence ID" value="BAD08800.1"/>
    <property type="molecule type" value="Genomic_DNA"/>
</dbReference>
<evidence type="ECO:0000313" key="2">
    <source>
        <dbReference type="EMBL" id="BAD08800.1"/>
    </source>
</evidence>
<reference evidence="2" key="1">
    <citation type="submission" date="2001-07" db="EMBL/GenBank/DDBJ databases">
        <title>Oryza sativa nipponbare(GA3) genomic DNA, chromosome 8, BAC clone:OJ1117_F10.</title>
        <authorList>
            <person name="Sasaki T."/>
            <person name="Matsumoto T."/>
            <person name="Yamamoto K."/>
        </authorList>
    </citation>
    <scope>NUCLEOTIDE SEQUENCE</scope>
</reference>
<dbReference type="EMBL" id="AP004662">
    <property type="protein sequence ID" value="BAD09780.1"/>
    <property type="molecule type" value="Genomic_DNA"/>
</dbReference>
<protein>
    <submittedName>
        <fullName evidence="3">Uncharacterized protein</fullName>
    </submittedName>
</protein>
<reference evidence="4" key="3">
    <citation type="journal article" date="2005" name="Nature">
        <title>The map-based sequence of the rice genome.</title>
        <authorList>
            <consortium name="International rice genome sequencing project (IRGSP)"/>
            <person name="Matsumoto T."/>
            <person name="Wu J."/>
            <person name="Kanamori H."/>
            <person name="Katayose Y."/>
            <person name="Fujisawa M."/>
            <person name="Namiki N."/>
            <person name="Mizuno H."/>
            <person name="Yamamoto K."/>
            <person name="Antonio B.A."/>
            <person name="Baba T."/>
            <person name="Sakata K."/>
            <person name="Nagamura Y."/>
            <person name="Aoki H."/>
            <person name="Arikawa K."/>
            <person name="Arita K."/>
            <person name="Bito T."/>
            <person name="Chiden Y."/>
            <person name="Fujitsuka N."/>
            <person name="Fukunaka R."/>
            <person name="Hamada M."/>
            <person name="Harada C."/>
            <person name="Hayashi A."/>
            <person name="Hijishita S."/>
            <person name="Honda M."/>
            <person name="Hosokawa S."/>
            <person name="Ichikawa Y."/>
            <person name="Idonuma A."/>
            <person name="Iijima M."/>
            <person name="Ikeda M."/>
            <person name="Ikeno M."/>
            <person name="Ito K."/>
            <person name="Ito S."/>
            <person name="Ito T."/>
            <person name="Ito Y."/>
            <person name="Ito Y."/>
            <person name="Iwabuchi A."/>
            <person name="Kamiya K."/>
            <person name="Karasawa W."/>
            <person name="Kurita K."/>
            <person name="Katagiri S."/>
            <person name="Kikuta A."/>
            <person name="Kobayashi H."/>
            <person name="Kobayashi N."/>
            <person name="Machita K."/>
            <person name="Maehara T."/>
            <person name="Masukawa M."/>
            <person name="Mizubayashi T."/>
            <person name="Mukai Y."/>
            <person name="Nagasaki H."/>
            <person name="Nagata Y."/>
            <person name="Naito S."/>
            <person name="Nakashima M."/>
            <person name="Nakama Y."/>
            <person name="Nakamichi Y."/>
            <person name="Nakamura M."/>
            <person name="Meguro A."/>
            <person name="Negishi M."/>
            <person name="Ohta I."/>
            <person name="Ohta T."/>
            <person name="Okamoto M."/>
            <person name="Ono N."/>
            <person name="Saji S."/>
            <person name="Sakaguchi M."/>
            <person name="Sakai K."/>
            <person name="Shibata M."/>
            <person name="Shimokawa T."/>
            <person name="Song J."/>
            <person name="Takazaki Y."/>
            <person name="Terasawa K."/>
            <person name="Tsugane M."/>
            <person name="Tsuji K."/>
            <person name="Ueda S."/>
            <person name="Waki K."/>
            <person name="Yamagata H."/>
            <person name="Yamamoto M."/>
            <person name="Yamamoto S."/>
            <person name="Yamane H."/>
            <person name="Yoshiki S."/>
            <person name="Yoshihara R."/>
            <person name="Yukawa K."/>
            <person name="Zhong H."/>
            <person name="Yano M."/>
            <person name="Yuan Q."/>
            <person name="Ouyang S."/>
            <person name="Liu J."/>
            <person name="Jones K.M."/>
            <person name="Gansberger K."/>
            <person name="Moffat K."/>
            <person name="Hill J."/>
            <person name="Bera J."/>
            <person name="Fadrosh D."/>
            <person name="Jin S."/>
            <person name="Johri S."/>
            <person name="Kim M."/>
            <person name="Overton L."/>
            <person name="Reardon M."/>
            <person name="Tsitrin T."/>
            <person name="Vuong H."/>
            <person name="Weaver B."/>
            <person name="Ciecko A."/>
            <person name="Tallon L."/>
            <person name="Jackson J."/>
            <person name="Pai G."/>
            <person name="Aken S.V."/>
            <person name="Utterback T."/>
            <person name="Reidmuller S."/>
            <person name="Feldblyum T."/>
            <person name="Hsiao J."/>
            <person name="Zismann V."/>
            <person name="Iobst S."/>
            <person name="de Vazeille A.R."/>
            <person name="Buell C.R."/>
            <person name="Ying K."/>
            <person name="Li Y."/>
            <person name="Lu T."/>
            <person name="Huang Y."/>
            <person name="Zhao Q."/>
            <person name="Feng Q."/>
            <person name="Zhang L."/>
            <person name="Zhu J."/>
            <person name="Weng Q."/>
            <person name="Mu J."/>
            <person name="Lu Y."/>
            <person name="Fan D."/>
            <person name="Liu Y."/>
            <person name="Guan J."/>
            <person name="Zhang Y."/>
            <person name="Yu S."/>
            <person name="Liu X."/>
            <person name="Zhang Y."/>
            <person name="Hong G."/>
            <person name="Han B."/>
            <person name="Choisne N."/>
            <person name="Demange N."/>
            <person name="Orjeda G."/>
            <person name="Samain S."/>
            <person name="Cattolico L."/>
            <person name="Pelletier E."/>
            <person name="Couloux A."/>
            <person name="Segurens B."/>
            <person name="Wincker P."/>
            <person name="D'Hont A."/>
            <person name="Scarpelli C."/>
            <person name="Weissenbach J."/>
            <person name="Salanoubat M."/>
            <person name="Quetier F."/>
            <person name="Yu Y."/>
            <person name="Kim H.R."/>
            <person name="Rambo T."/>
            <person name="Currie J."/>
            <person name="Collura K."/>
            <person name="Luo M."/>
            <person name="Yang T."/>
            <person name="Ammiraju J.S.S."/>
            <person name="Engler F."/>
            <person name="Soderlund C."/>
            <person name="Wing R.A."/>
            <person name="Palmer L.E."/>
            <person name="de la Bastide M."/>
            <person name="Spiegel L."/>
            <person name="Nascimento L."/>
            <person name="Zutavern T."/>
            <person name="O'Shaughnessy A."/>
            <person name="Dike S."/>
            <person name="Dedhia N."/>
            <person name="Preston R."/>
            <person name="Balija V."/>
            <person name="McCombie W.R."/>
            <person name="Chow T."/>
            <person name="Chen H."/>
            <person name="Chung M."/>
            <person name="Chen C."/>
            <person name="Shaw J."/>
            <person name="Wu H."/>
            <person name="Hsiao K."/>
            <person name="Chao Y."/>
            <person name="Chu M."/>
            <person name="Cheng C."/>
            <person name="Hour A."/>
            <person name="Lee P."/>
            <person name="Lin S."/>
            <person name="Lin Y."/>
            <person name="Liou J."/>
            <person name="Liu S."/>
            <person name="Hsing Y."/>
            <person name="Raghuvanshi S."/>
            <person name="Mohanty A."/>
            <person name="Bharti A.K."/>
            <person name="Gaur A."/>
            <person name="Gupta V."/>
            <person name="Kumar D."/>
            <person name="Ravi V."/>
            <person name="Vij S."/>
            <person name="Kapur A."/>
            <person name="Khurana P."/>
            <person name="Khurana P."/>
            <person name="Khurana J.P."/>
            <person name="Tyagi A.K."/>
            <person name="Gaikwad K."/>
            <person name="Singh A."/>
            <person name="Dalal V."/>
            <person name="Srivastava S."/>
            <person name="Dixit A."/>
            <person name="Pal A.K."/>
            <person name="Ghazi I.A."/>
            <person name="Yadav M."/>
            <person name="Pandit A."/>
            <person name="Bhargava A."/>
            <person name="Sureshbabu K."/>
            <person name="Batra K."/>
            <person name="Sharma T.R."/>
            <person name="Mohapatra T."/>
            <person name="Singh N.K."/>
            <person name="Messing J."/>
            <person name="Nelson A.B."/>
            <person name="Fuks G."/>
            <person name="Kavchok S."/>
            <person name="Keizer G."/>
            <person name="Linton E."/>
            <person name="Llaca V."/>
            <person name="Song R."/>
            <person name="Tanyolac B."/>
            <person name="Young S."/>
            <person name="Ho-Il K."/>
            <person name="Hahn J.H."/>
            <person name="Sangsakoo G."/>
            <person name="Vanavichit A."/>
            <person name="de Mattos Luiz.A.T."/>
            <person name="Zimmer P.D."/>
            <person name="Malone G."/>
            <person name="Dellagostin O."/>
            <person name="de Oliveira A.C."/>
            <person name="Bevan M."/>
            <person name="Bancroft I."/>
            <person name="Minx P."/>
            <person name="Cordum H."/>
            <person name="Wilson R."/>
            <person name="Cheng Z."/>
            <person name="Jin W."/>
            <person name="Jiang J."/>
            <person name="Leong S.A."/>
            <person name="Iwama H."/>
            <person name="Gojobori T."/>
            <person name="Itoh T."/>
            <person name="Niimura Y."/>
            <person name="Fujii Y."/>
            <person name="Habara T."/>
            <person name="Sakai H."/>
            <person name="Sato Y."/>
            <person name="Wilson G."/>
            <person name="Kumar K."/>
            <person name="McCouch S."/>
            <person name="Juretic N."/>
            <person name="Hoen D."/>
            <person name="Wright S."/>
            <person name="Bruskiewich R."/>
            <person name="Bureau T."/>
            <person name="Miyao A."/>
            <person name="Hirochika H."/>
            <person name="Nishikawa T."/>
            <person name="Kadowaki K."/>
            <person name="Sugiura M."/>
            <person name="Burr B."/>
            <person name="Sasaki T."/>
        </authorList>
    </citation>
    <scope>NUCLEOTIDE SEQUENCE [LARGE SCALE GENOMIC DNA]</scope>
    <source>
        <strain evidence="4">cv. Nipponbare</strain>
    </source>
</reference>
<proteinExistence type="predicted"/>
<sequence length="57" mass="6002">MASVKKGFAYAKIDASIKSWISTITSSGRPQEAGDLMPRESICGDGPGVGLGIRRHP</sequence>
<evidence type="ECO:0000256" key="1">
    <source>
        <dbReference type="SAM" id="MobiDB-lite"/>
    </source>
</evidence>
<organism evidence="3 4">
    <name type="scientific">Oryza sativa subsp. japonica</name>
    <name type="common">Rice</name>
    <dbReference type="NCBI Taxonomy" id="39947"/>
    <lineage>
        <taxon>Eukaryota</taxon>
        <taxon>Viridiplantae</taxon>
        <taxon>Streptophyta</taxon>
        <taxon>Embryophyta</taxon>
        <taxon>Tracheophyta</taxon>
        <taxon>Spermatophyta</taxon>
        <taxon>Magnoliopsida</taxon>
        <taxon>Liliopsida</taxon>
        <taxon>Poales</taxon>
        <taxon>Poaceae</taxon>
        <taxon>BOP clade</taxon>
        <taxon>Oryzoideae</taxon>
        <taxon>Oryzeae</taxon>
        <taxon>Oryzinae</taxon>
        <taxon>Oryza</taxon>
        <taxon>Oryza sativa</taxon>
    </lineage>
</organism>
<feature type="region of interest" description="Disordered" evidence="1">
    <location>
        <begin position="26"/>
        <end position="57"/>
    </location>
</feature>
<gene>
    <name evidence="2" type="ORF">OJ1117_F10.36</name>
    <name evidence="3" type="ORF">P0048G02.3</name>
</gene>
<dbReference type="AlphaFoldDB" id="Q6ZAG5"/>